<feature type="region of interest" description="Disordered" evidence="1">
    <location>
        <begin position="1"/>
        <end position="38"/>
    </location>
</feature>
<organism evidence="2 3">
    <name type="scientific">Trachymyrmex cornetzi</name>
    <dbReference type="NCBI Taxonomy" id="471704"/>
    <lineage>
        <taxon>Eukaryota</taxon>
        <taxon>Metazoa</taxon>
        <taxon>Ecdysozoa</taxon>
        <taxon>Arthropoda</taxon>
        <taxon>Hexapoda</taxon>
        <taxon>Insecta</taxon>
        <taxon>Pterygota</taxon>
        <taxon>Neoptera</taxon>
        <taxon>Endopterygota</taxon>
        <taxon>Hymenoptera</taxon>
        <taxon>Apocrita</taxon>
        <taxon>Aculeata</taxon>
        <taxon>Formicoidea</taxon>
        <taxon>Formicidae</taxon>
        <taxon>Myrmicinae</taxon>
        <taxon>Trachymyrmex</taxon>
    </lineage>
</organism>
<dbReference type="Proteomes" id="UP000078492">
    <property type="component" value="Unassembled WGS sequence"/>
</dbReference>
<dbReference type="EMBL" id="KQ980044">
    <property type="protein sequence ID" value="KYN18086.1"/>
    <property type="molecule type" value="Genomic_DNA"/>
</dbReference>
<name>A0A195DZ30_9HYME</name>
<feature type="compositionally biased region" description="Basic and acidic residues" evidence="1">
    <location>
        <begin position="284"/>
        <end position="297"/>
    </location>
</feature>
<dbReference type="AlphaFoldDB" id="A0A195DZ30"/>
<gene>
    <name evidence="2" type="ORF">ALC57_09594</name>
</gene>
<feature type="compositionally biased region" description="Basic residues" evidence="1">
    <location>
        <begin position="141"/>
        <end position="152"/>
    </location>
</feature>
<feature type="region of interest" description="Disordered" evidence="1">
    <location>
        <begin position="126"/>
        <end position="168"/>
    </location>
</feature>
<keyword evidence="3" id="KW-1185">Reference proteome</keyword>
<accession>A0A195DZ30</accession>
<evidence type="ECO:0000313" key="3">
    <source>
        <dbReference type="Proteomes" id="UP000078492"/>
    </source>
</evidence>
<evidence type="ECO:0000256" key="1">
    <source>
        <dbReference type="SAM" id="MobiDB-lite"/>
    </source>
</evidence>
<evidence type="ECO:0000313" key="2">
    <source>
        <dbReference type="EMBL" id="KYN18086.1"/>
    </source>
</evidence>
<feature type="non-terminal residue" evidence="2">
    <location>
        <position position="1"/>
    </location>
</feature>
<reference evidence="2 3" key="1">
    <citation type="submission" date="2015-09" db="EMBL/GenBank/DDBJ databases">
        <title>Trachymyrmex cornetzi WGS genome.</title>
        <authorList>
            <person name="Nygaard S."/>
            <person name="Hu H."/>
            <person name="Boomsma J."/>
            <person name="Zhang G."/>
        </authorList>
    </citation>
    <scope>NUCLEOTIDE SEQUENCE [LARGE SCALE GENOMIC DNA]</scope>
    <source>
        <strain evidence="2">Tcor2-1</strain>
        <tissue evidence="2">Whole body</tissue>
    </source>
</reference>
<sequence>LVSQDPPSQGCEGSQREDLLPVPRHVSSVSRHPDDETSANAFKCGRRLVTRPAQGDAHLQFESAVNIEILEFTPTNLASHSGRAQSPSRQYYVCMIWDNFHSRRFSSVLSRTATIHAERTIEKLADHSNDSGDAQEGDTIKRRKKVDRKKGRKEKEPQRSGFKVSGTKWPAEGVGIACSAARTKNTPSADFRSKSSWTIKSSLNQKEDIKDKRLSINNCVTDFASVPNGSVYAWEGRILVTQFASAIAAATVAASLAADANFLHMSEQVREGEGQGRKIRKSRDRTEHFPKGRKEPMENGISRAFKKCIQISPGVTKPKYNGDKSSLAVCPKSESRYRAYMSRA</sequence>
<protein>
    <submittedName>
        <fullName evidence="2">Uncharacterized protein</fullName>
    </submittedName>
</protein>
<feature type="region of interest" description="Disordered" evidence="1">
    <location>
        <begin position="269"/>
        <end position="297"/>
    </location>
</feature>
<proteinExistence type="predicted"/>